<proteinExistence type="predicted"/>
<organism evidence="1 2">
    <name type="scientific">Catharanthus roseus</name>
    <name type="common">Madagascar periwinkle</name>
    <name type="synonym">Vinca rosea</name>
    <dbReference type="NCBI Taxonomy" id="4058"/>
    <lineage>
        <taxon>Eukaryota</taxon>
        <taxon>Viridiplantae</taxon>
        <taxon>Streptophyta</taxon>
        <taxon>Embryophyta</taxon>
        <taxon>Tracheophyta</taxon>
        <taxon>Spermatophyta</taxon>
        <taxon>Magnoliopsida</taxon>
        <taxon>eudicotyledons</taxon>
        <taxon>Gunneridae</taxon>
        <taxon>Pentapetalae</taxon>
        <taxon>asterids</taxon>
        <taxon>lamiids</taxon>
        <taxon>Gentianales</taxon>
        <taxon>Apocynaceae</taxon>
        <taxon>Rauvolfioideae</taxon>
        <taxon>Vinceae</taxon>
        <taxon>Catharanthinae</taxon>
        <taxon>Catharanthus</taxon>
    </lineage>
</organism>
<sequence>MANNNRKELHILAVDDNVINMKIVEKLLISSSCKVTTSKNEIRALEISISIAVHYQLMKKFFHLVLMKQGDLKVNLIITDYCMPEMTGYELLKKIKIFSFTVILSSSEITWEYDPEEEELFFLFQYYVLKILY</sequence>
<dbReference type="EMBL" id="CM044701">
    <property type="protein sequence ID" value="KAI5681933.1"/>
    <property type="molecule type" value="Genomic_DNA"/>
</dbReference>
<accession>A0ACC0CAW4</accession>
<evidence type="ECO:0000313" key="2">
    <source>
        <dbReference type="Proteomes" id="UP001060085"/>
    </source>
</evidence>
<comment type="caution">
    <text evidence="1">The sequence shown here is derived from an EMBL/GenBank/DDBJ whole genome shotgun (WGS) entry which is preliminary data.</text>
</comment>
<reference evidence="2" key="1">
    <citation type="journal article" date="2023" name="Nat. Plants">
        <title>Single-cell RNA sequencing provides a high-resolution roadmap for understanding the multicellular compartmentation of specialized metabolism.</title>
        <authorList>
            <person name="Sun S."/>
            <person name="Shen X."/>
            <person name="Li Y."/>
            <person name="Li Y."/>
            <person name="Wang S."/>
            <person name="Li R."/>
            <person name="Zhang H."/>
            <person name="Shen G."/>
            <person name="Guo B."/>
            <person name="Wei J."/>
            <person name="Xu J."/>
            <person name="St-Pierre B."/>
            <person name="Chen S."/>
            <person name="Sun C."/>
        </authorList>
    </citation>
    <scope>NUCLEOTIDE SEQUENCE [LARGE SCALE GENOMIC DNA]</scope>
</reference>
<name>A0ACC0CAW4_CATRO</name>
<dbReference type="Proteomes" id="UP001060085">
    <property type="component" value="Linkage Group LG01"/>
</dbReference>
<protein>
    <submittedName>
        <fullName evidence="1">Uncharacterized protein</fullName>
    </submittedName>
</protein>
<keyword evidence="2" id="KW-1185">Reference proteome</keyword>
<evidence type="ECO:0000313" key="1">
    <source>
        <dbReference type="EMBL" id="KAI5681933.1"/>
    </source>
</evidence>
<gene>
    <name evidence="1" type="ORF">M9H77_03161</name>
</gene>